<organism evidence="2 3">
    <name type="scientific">Cardiocondyla obscurior</name>
    <dbReference type="NCBI Taxonomy" id="286306"/>
    <lineage>
        <taxon>Eukaryota</taxon>
        <taxon>Metazoa</taxon>
        <taxon>Ecdysozoa</taxon>
        <taxon>Arthropoda</taxon>
        <taxon>Hexapoda</taxon>
        <taxon>Insecta</taxon>
        <taxon>Pterygota</taxon>
        <taxon>Neoptera</taxon>
        <taxon>Endopterygota</taxon>
        <taxon>Hymenoptera</taxon>
        <taxon>Apocrita</taxon>
        <taxon>Aculeata</taxon>
        <taxon>Formicoidea</taxon>
        <taxon>Formicidae</taxon>
        <taxon>Myrmicinae</taxon>
        <taxon>Cardiocondyla</taxon>
    </lineage>
</organism>
<dbReference type="AlphaFoldDB" id="A0AAW2ERJ9"/>
<feature type="region of interest" description="Disordered" evidence="1">
    <location>
        <begin position="72"/>
        <end position="103"/>
    </location>
</feature>
<dbReference type="Proteomes" id="UP001430953">
    <property type="component" value="Unassembled WGS sequence"/>
</dbReference>
<protein>
    <submittedName>
        <fullName evidence="2">Uncharacterized protein</fullName>
    </submittedName>
</protein>
<evidence type="ECO:0000313" key="3">
    <source>
        <dbReference type="Proteomes" id="UP001430953"/>
    </source>
</evidence>
<gene>
    <name evidence="2" type="ORF">PUN28_016229</name>
</gene>
<reference evidence="2 3" key="1">
    <citation type="submission" date="2023-03" db="EMBL/GenBank/DDBJ databases">
        <title>High recombination rates correlate with genetic variation in Cardiocondyla obscurior ants.</title>
        <authorList>
            <person name="Errbii M."/>
        </authorList>
    </citation>
    <scope>NUCLEOTIDE SEQUENCE [LARGE SCALE GENOMIC DNA]</scope>
    <source>
        <strain evidence="2">Alpha-2009</strain>
        <tissue evidence="2">Whole body</tissue>
    </source>
</reference>
<evidence type="ECO:0000256" key="1">
    <source>
        <dbReference type="SAM" id="MobiDB-lite"/>
    </source>
</evidence>
<sequence>MNNKRKYPSCMIHDSDAASKVPSCKSFDLTLSCHLLRILGGRRSSSRRPKLDYHKDEMAWLICTSAANCSSEMNQGAIKKKKKKEREREKKNSSRRPLLCRVL</sequence>
<comment type="caution">
    <text evidence="2">The sequence shown here is derived from an EMBL/GenBank/DDBJ whole genome shotgun (WGS) entry which is preliminary data.</text>
</comment>
<dbReference type="EMBL" id="JADYXP020000018">
    <property type="protein sequence ID" value="KAL0106356.1"/>
    <property type="molecule type" value="Genomic_DNA"/>
</dbReference>
<keyword evidence="3" id="KW-1185">Reference proteome</keyword>
<accession>A0AAW2ERJ9</accession>
<evidence type="ECO:0000313" key="2">
    <source>
        <dbReference type="EMBL" id="KAL0106356.1"/>
    </source>
</evidence>
<name>A0AAW2ERJ9_9HYME</name>
<proteinExistence type="predicted"/>